<dbReference type="EMBL" id="CAJVQC010009645">
    <property type="protein sequence ID" value="CAG8607289.1"/>
    <property type="molecule type" value="Genomic_DNA"/>
</dbReference>
<dbReference type="Proteomes" id="UP000789920">
    <property type="component" value="Unassembled WGS sequence"/>
</dbReference>
<comment type="caution">
    <text evidence="1">The sequence shown here is derived from an EMBL/GenBank/DDBJ whole genome shotgun (WGS) entry which is preliminary data.</text>
</comment>
<evidence type="ECO:0000313" key="2">
    <source>
        <dbReference type="Proteomes" id="UP000789920"/>
    </source>
</evidence>
<sequence length="51" mass="6095">MAKAMYPRDMINSKCDYYIISNPNFTLDQKREILFHVNQPVEIPLEEFDSE</sequence>
<organism evidence="1 2">
    <name type="scientific">Racocetra persica</name>
    <dbReference type="NCBI Taxonomy" id="160502"/>
    <lineage>
        <taxon>Eukaryota</taxon>
        <taxon>Fungi</taxon>
        <taxon>Fungi incertae sedis</taxon>
        <taxon>Mucoromycota</taxon>
        <taxon>Glomeromycotina</taxon>
        <taxon>Glomeromycetes</taxon>
        <taxon>Diversisporales</taxon>
        <taxon>Gigasporaceae</taxon>
        <taxon>Racocetra</taxon>
    </lineage>
</organism>
<gene>
    <name evidence="1" type="ORF">RPERSI_LOCUS6159</name>
</gene>
<reference evidence="1" key="1">
    <citation type="submission" date="2021-06" db="EMBL/GenBank/DDBJ databases">
        <authorList>
            <person name="Kallberg Y."/>
            <person name="Tangrot J."/>
            <person name="Rosling A."/>
        </authorList>
    </citation>
    <scope>NUCLEOTIDE SEQUENCE</scope>
    <source>
        <strain evidence="1">MA461A</strain>
    </source>
</reference>
<protein>
    <submittedName>
        <fullName evidence="1">24283_t:CDS:1</fullName>
    </submittedName>
</protein>
<keyword evidence="2" id="KW-1185">Reference proteome</keyword>
<evidence type="ECO:0000313" key="1">
    <source>
        <dbReference type="EMBL" id="CAG8607289.1"/>
    </source>
</evidence>
<proteinExistence type="predicted"/>
<name>A0ACA9MRF9_9GLOM</name>
<accession>A0ACA9MRF9</accession>